<dbReference type="InterPro" id="IPR050763">
    <property type="entry name" value="ABC_transporter_ATP-binding"/>
</dbReference>
<evidence type="ECO:0000256" key="4">
    <source>
        <dbReference type="ARBA" id="ARBA00022741"/>
    </source>
</evidence>
<dbReference type="SMART" id="SM00382">
    <property type="entry name" value="AAA"/>
    <property type="match status" value="1"/>
</dbReference>
<gene>
    <name evidence="7" type="ORF">PY092_07135</name>
</gene>
<dbReference type="InterPro" id="IPR027417">
    <property type="entry name" value="P-loop_NTPase"/>
</dbReference>
<proteinExistence type="inferred from homology"/>
<comment type="caution">
    <text evidence="7">The sequence shown here is derived from an EMBL/GenBank/DDBJ whole genome shotgun (WGS) entry which is preliminary data.</text>
</comment>
<evidence type="ECO:0000256" key="2">
    <source>
        <dbReference type="ARBA" id="ARBA00022448"/>
    </source>
</evidence>
<comment type="similarity">
    <text evidence="1">Belongs to the ABC transporter superfamily.</text>
</comment>
<evidence type="ECO:0000313" key="7">
    <source>
        <dbReference type="EMBL" id="MDF0715915.1"/>
    </source>
</evidence>
<dbReference type="PROSITE" id="PS50893">
    <property type="entry name" value="ABC_TRANSPORTER_2"/>
    <property type="match status" value="1"/>
</dbReference>
<accession>A0ABT5XXP4</accession>
<keyword evidence="8" id="KW-1185">Reference proteome</keyword>
<evidence type="ECO:0000256" key="5">
    <source>
        <dbReference type="ARBA" id="ARBA00022840"/>
    </source>
</evidence>
<dbReference type="Proteomes" id="UP001221366">
    <property type="component" value="Unassembled WGS sequence"/>
</dbReference>
<dbReference type="InterPro" id="IPR003593">
    <property type="entry name" value="AAA+_ATPase"/>
</dbReference>
<dbReference type="PANTHER" id="PTHR42711:SF5">
    <property type="entry name" value="ABC TRANSPORTER ATP-BINDING PROTEIN NATA"/>
    <property type="match status" value="1"/>
</dbReference>
<dbReference type="PANTHER" id="PTHR42711">
    <property type="entry name" value="ABC TRANSPORTER ATP-BINDING PROTEIN"/>
    <property type="match status" value="1"/>
</dbReference>
<keyword evidence="2" id="KW-0813">Transport</keyword>
<dbReference type="GO" id="GO:0005524">
    <property type="term" value="F:ATP binding"/>
    <property type="evidence" value="ECO:0007669"/>
    <property type="project" value="UniProtKB-KW"/>
</dbReference>
<dbReference type="Pfam" id="PF13732">
    <property type="entry name" value="DrrA1-3_C"/>
    <property type="match status" value="1"/>
</dbReference>
<keyword evidence="3" id="KW-0536">Nodulation</keyword>
<dbReference type="RefSeq" id="WP_275615163.1">
    <property type="nucleotide sequence ID" value="NZ_JARFVB010000003.1"/>
</dbReference>
<evidence type="ECO:0000259" key="6">
    <source>
        <dbReference type="PROSITE" id="PS50893"/>
    </source>
</evidence>
<dbReference type="SUPFAM" id="SSF52540">
    <property type="entry name" value="P-loop containing nucleoside triphosphate hydrolases"/>
    <property type="match status" value="1"/>
</dbReference>
<organism evidence="7 8">
    <name type="scientific">Flagellimonas yonaguniensis</name>
    <dbReference type="NCBI Taxonomy" id="3031325"/>
    <lineage>
        <taxon>Bacteria</taxon>
        <taxon>Pseudomonadati</taxon>
        <taxon>Bacteroidota</taxon>
        <taxon>Flavobacteriia</taxon>
        <taxon>Flavobacteriales</taxon>
        <taxon>Flavobacteriaceae</taxon>
        <taxon>Flagellimonas</taxon>
    </lineage>
</organism>
<dbReference type="Gene3D" id="3.40.50.300">
    <property type="entry name" value="P-loop containing nucleotide triphosphate hydrolases"/>
    <property type="match status" value="1"/>
</dbReference>
<evidence type="ECO:0000313" key="8">
    <source>
        <dbReference type="Proteomes" id="UP001221366"/>
    </source>
</evidence>
<dbReference type="Pfam" id="PF00005">
    <property type="entry name" value="ABC_tran"/>
    <property type="match status" value="1"/>
</dbReference>
<feature type="domain" description="ABC transporter" evidence="6">
    <location>
        <begin position="5"/>
        <end position="232"/>
    </location>
</feature>
<protein>
    <submittedName>
        <fullName evidence="7">ATP-binding cassette domain-containing protein</fullName>
    </submittedName>
</protein>
<dbReference type="InterPro" id="IPR003439">
    <property type="entry name" value="ABC_transporter-like_ATP-bd"/>
</dbReference>
<reference evidence="7 8" key="1">
    <citation type="submission" date="2023-03" db="EMBL/GenBank/DDBJ databases">
        <title>Muricauda XX sp. nov. and Muricauda XXX sp. nov., two novel species isolated from Okinawa Trough.</title>
        <authorList>
            <person name="Cao W."/>
            <person name="Deng X."/>
        </authorList>
    </citation>
    <scope>NUCLEOTIDE SEQUENCE [LARGE SCALE GENOMIC DNA]</scope>
    <source>
        <strain evidence="7 8">334s03</strain>
    </source>
</reference>
<keyword evidence="5 7" id="KW-0067">ATP-binding</keyword>
<sequence>MDHILVAKNVTKTYGDYTALSNISLQIPENCIYGLLGPNGAGKTSFIRIINQITHQDSGEILLNGEPLAPKHIASIGYLPEERGLYKSMKVGEQALYLAQLKGLSKSEAKTRLKYWFNRLDIGDWWDKKIQELSKGMAQKIQFIVTVLHEPKLLIFDEPFSGFDPINANIIKDEILQLKENGTSIIFSTHRMESVEELCEYIALIHKSEKILDGKLSDIKKAYKNNIFDVAVQMEQDVEAFMKSLEQKFNILSSDVDIIEKQLNFKVQLPSSNTGDILRELSKVANINKFEETIPSANDIFIQTVNSKDNGK</sequence>
<evidence type="ECO:0000256" key="1">
    <source>
        <dbReference type="ARBA" id="ARBA00005417"/>
    </source>
</evidence>
<name>A0ABT5XXP4_9FLAO</name>
<evidence type="ECO:0000256" key="3">
    <source>
        <dbReference type="ARBA" id="ARBA00022458"/>
    </source>
</evidence>
<dbReference type="PROSITE" id="PS00211">
    <property type="entry name" value="ABC_TRANSPORTER_1"/>
    <property type="match status" value="1"/>
</dbReference>
<dbReference type="EMBL" id="JARFVB010000003">
    <property type="protein sequence ID" value="MDF0715915.1"/>
    <property type="molecule type" value="Genomic_DNA"/>
</dbReference>
<keyword evidence="4" id="KW-0547">Nucleotide-binding</keyword>
<dbReference type="InterPro" id="IPR017871">
    <property type="entry name" value="ABC_transporter-like_CS"/>
</dbReference>
<dbReference type="InterPro" id="IPR025302">
    <property type="entry name" value="DrrA1/2-like_C"/>
</dbReference>